<evidence type="ECO:0000256" key="1">
    <source>
        <dbReference type="SAM" id="MobiDB-lite"/>
    </source>
</evidence>
<accession>A0A1V6P2M2</accession>
<dbReference type="OrthoDB" id="5346728at2759"/>
<reference evidence="4" key="1">
    <citation type="journal article" date="2017" name="Nat. Microbiol.">
        <title>Global analysis of biosynthetic gene clusters reveals vast potential of secondary metabolite production in Penicillium species.</title>
        <authorList>
            <person name="Nielsen J.C."/>
            <person name="Grijseels S."/>
            <person name="Prigent S."/>
            <person name="Ji B."/>
            <person name="Dainat J."/>
            <person name="Nielsen K.F."/>
            <person name="Frisvad J.C."/>
            <person name="Workman M."/>
            <person name="Nielsen J."/>
        </authorList>
    </citation>
    <scope>NUCLEOTIDE SEQUENCE [LARGE SCALE GENOMIC DNA]</scope>
    <source>
        <strain evidence="4">IBT 4502</strain>
    </source>
</reference>
<sequence length="725" mass="83019">MAPLATRQSHSLVPGIPRPPNRPPNTAVKVHKEIDPMVFFELFIGTVGIFILAVWFWKLGGFIRRFNRNKVLREGKNTNTRYARTWYGWVTRPTHERNKRVIRDFFVGIWKSVTWKSTRDDYSWIWWDPGDVEKQKHRQQPKGFPWLPDWLKSYDDFPTADDIWNPCLRPKCHGALKDSVAMPQPVPAPGSVRRPQAQEDISGSIPPRQPKLINTQPVITRSILEELLRDPLQPHDGSSDHQPWFNSCKIAAESATRTPLPFRLVQSLPYRQSQSYQIRGSIPWPRGEGSQDISCEIPSVVQHEGFQYELEEPSSSIHTKQPGPLERHGGHRRYRGWSARMQMGPKEAVFDNIGDSSGPPGTPRTELLVSYVSDSSSSLRGPPKQQRNSTKGRLRISEDRTSFSSRLFVGNQVLFSNEPRKYTKPIQWNSAPVMFRGKGINSKARPALSDEWRFMHDPRHPALSRRQGKRPEIDITRCSADQIQLKTGGAVDELSDWEVRMMEMLDRKLLWLFNEFTPGQKPYHFALLANHWLNRETWIVFDPVSRVPTDARRARGDPRFNVPYPEPVFSPRPKYPASNAKRAQTPRIDSWRAAVNKQRKVSGIRDAIRTVTLYDESAEEPPDGHIDPSCWVLPKPPQGFEMSTAQKNAWYEGGAGWQEKLDDWQQVGRGYRLHKAIHEGRVNRGRVKEVAAQVNKCYRTAPGKLVSGCDLGKRTASNISNIIVS</sequence>
<protein>
    <submittedName>
        <fullName evidence="3">Uncharacterized protein</fullName>
    </submittedName>
</protein>
<dbReference type="STRING" id="60169.A0A1V6P2M2"/>
<feature type="region of interest" description="Disordered" evidence="1">
    <location>
        <begin position="372"/>
        <end position="397"/>
    </location>
</feature>
<dbReference type="Proteomes" id="UP000191408">
    <property type="component" value="Unassembled WGS sequence"/>
</dbReference>
<name>A0A1V6P2M2_PENPO</name>
<keyword evidence="2" id="KW-0472">Membrane</keyword>
<feature type="transmembrane region" description="Helical" evidence="2">
    <location>
        <begin position="38"/>
        <end position="57"/>
    </location>
</feature>
<keyword evidence="2" id="KW-0812">Transmembrane</keyword>
<feature type="region of interest" description="Disordered" evidence="1">
    <location>
        <begin position="311"/>
        <end position="330"/>
    </location>
</feature>
<evidence type="ECO:0000313" key="3">
    <source>
        <dbReference type="EMBL" id="OQD71199.1"/>
    </source>
</evidence>
<feature type="region of interest" description="Disordered" evidence="1">
    <location>
        <begin position="182"/>
        <end position="211"/>
    </location>
</feature>
<keyword evidence="4" id="KW-1185">Reference proteome</keyword>
<dbReference type="AlphaFoldDB" id="A0A1V6P2M2"/>
<organism evidence="3 4">
    <name type="scientific">Penicillium polonicum</name>
    <dbReference type="NCBI Taxonomy" id="60169"/>
    <lineage>
        <taxon>Eukaryota</taxon>
        <taxon>Fungi</taxon>
        <taxon>Dikarya</taxon>
        <taxon>Ascomycota</taxon>
        <taxon>Pezizomycotina</taxon>
        <taxon>Eurotiomycetes</taxon>
        <taxon>Eurotiomycetidae</taxon>
        <taxon>Eurotiales</taxon>
        <taxon>Aspergillaceae</taxon>
        <taxon>Penicillium</taxon>
    </lineage>
</organism>
<feature type="region of interest" description="Disordered" evidence="1">
    <location>
        <begin position="1"/>
        <end position="24"/>
    </location>
</feature>
<gene>
    <name evidence="3" type="ORF">PENPOL_c001G07793</name>
</gene>
<keyword evidence="2" id="KW-1133">Transmembrane helix</keyword>
<comment type="caution">
    <text evidence="3">The sequence shown here is derived from an EMBL/GenBank/DDBJ whole genome shotgun (WGS) entry which is preliminary data.</text>
</comment>
<feature type="region of interest" description="Disordered" evidence="1">
    <location>
        <begin position="563"/>
        <end position="583"/>
    </location>
</feature>
<dbReference type="EMBL" id="MDYM01000001">
    <property type="protein sequence ID" value="OQD71199.1"/>
    <property type="molecule type" value="Genomic_DNA"/>
</dbReference>
<feature type="compositionally biased region" description="Pro residues" evidence="1">
    <location>
        <begin position="564"/>
        <end position="574"/>
    </location>
</feature>
<proteinExistence type="predicted"/>
<feature type="compositionally biased region" description="Polar residues" evidence="1">
    <location>
        <begin position="1"/>
        <end position="11"/>
    </location>
</feature>
<evidence type="ECO:0000313" key="4">
    <source>
        <dbReference type="Proteomes" id="UP000191408"/>
    </source>
</evidence>
<evidence type="ECO:0000256" key="2">
    <source>
        <dbReference type="SAM" id="Phobius"/>
    </source>
</evidence>